<evidence type="ECO:0000256" key="9">
    <source>
        <dbReference type="SAM" id="Phobius"/>
    </source>
</evidence>
<name>A0A2M8RW07_9PAST</name>
<evidence type="ECO:0000256" key="6">
    <source>
        <dbReference type="ARBA" id="ARBA00022692"/>
    </source>
</evidence>
<dbReference type="PROSITE" id="PS00897">
    <property type="entry name" value="LACY_2"/>
    <property type="match status" value="1"/>
</dbReference>
<feature type="transmembrane region" description="Helical" evidence="9">
    <location>
        <begin position="389"/>
        <end position="409"/>
    </location>
</feature>
<evidence type="ECO:0000313" key="10">
    <source>
        <dbReference type="EMBL" id="PJG83071.1"/>
    </source>
</evidence>
<dbReference type="InterPro" id="IPR036259">
    <property type="entry name" value="MFS_trans_sf"/>
</dbReference>
<dbReference type="InterPro" id="IPR018457">
    <property type="entry name" value="LacY/RafB_perm_fam_CS"/>
</dbReference>
<feature type="transmembrane region" description="Helical" evidence="9">
    <location>
        <begin position="20"/>
        <end position="42"/>
    </location>
</feature>
<organism evidence="10 11">
    <name type="scientific">Caviibacterium pharyngocola</name>
    <dbReference type="NCBI Taxonomy" id="28159"/>
    <lineage>
        <taxon>Bacteria</taxon>
        <taxon>Pseudomonadati</taxon>
        <taxon>Pseudomonadota</taxon>
        <taxon>Gammaproteobacteria</taxon>
        <taxon>Pasteurellales</taxon>
        <taxon>Pasteurellaceae</taxon>
        <taxon>Caviibacterium</taxon>
    </lineage>
</organism>
<feature type="transmembrane region" description="Helical" evidence="9">
    <location>
        <begin position="110"/>
        <end position="130"/>
    </location>
</feature>
<dbReference type="Pfam" id="PF01306">
    <property type="entry name" value="LacY_symp"/>
    <property type="match status" value="1"/>
</dbReference>
<keyword evidence="2" id="KW-0813">Transport</keyword>
<evidence type="ECO:0000256" key="8">
    <source>
        <dbReference type="ARBA" id="ARBA00023136"/>
    </source>
</evidence>
<comment type="caution">
    <text evidence="10">The sequence shown here is derived from an EMBL/GenBank/DDBJ whole genome shotgun (WGS) entry which is preliminary data.</text>
</comment>
<feature type="transmembrane region" description="Helical" evidence="9">
    <location>
        <begin position="151"/>
        <end position="170"/>
    </location>
</feature>
<dbReference type="GO" id="GO:0030395">
    <property type="term" value="F:lactose binding"/>
    <property type="evidence" value="ECO:0007669"/>
    <property type="project" value="TreeGrafter"/>
</dbReference>
<feature type="transmembrane region" description="Helical" evidence="9">
    <location>
        <begin position="54"/>
        <end position="72"/>
    </location>
</feature>
<feature type="transmembrane region" description="Helical" evidence="9">
    <location>
        <begin position="176"/>
        <end position="195"/>
    </location>
</feature>
<comment type="subcellular location">
    <subcellularLocation>
        <location evidence="1">Cell inner membrane</location>
        <topology evidence="1">Multi-pass membrane protein</topology>
    </subcellularLocation>
</comment>
<dbReference type="Gene3D" id="1.20.1250.20">
    <property type="entry name" value="MFS general substrate transporter like domains"/>
    <property type="match status" value="2"/>
</dbReference>
<sequence>MQAKAQNQAYYLTNRNYLVFSGYFFVYFFIMATCYPFLGIWLGDINGLSGEERGIVFASMSFFALCFQPIFGYVTDKLGVKKHLLWAVAITLIFYAPFFIYVFAPLLKTNIWLGAIAGGIYMGFVFSGGAPASEAYIERVSRRSNFEYGRARMFGMIGWAICASVAGILYSRDPELVFWLGSGASVVLFVLIALAKPEQNSTASVVSQLGGNKNPVSLKQAFALAKLPRFWALLAYVVGVACTYDIFDQQFGNFFNTFFDSKEQGIEMFGYVTTMGELLNATIMFFVPLLINRIGAKNALLIAGIIMSIRIIGSSYATQAWHVVVLKTLHMFEVPFYLVGLFKYIANVFEVHFSATIYMVACQFIKQVGNMLASSIVGSWYDKIGYQETYFILGCIALGFTLLSVFTLTGKMSIAERYQLQKRNVRGI</sequence>
<dbReference type="RefSeq" id="WP_100296760.1">
    <property type="nucleotide sequence ID" value="NZ_PHGZ01000013.1"/>
</dbReference>
<dbReference type="InterPro" id="IPR000576">
    <property type="entry name" value="LacY/RafB_perm_fam"/>
</dbReference>
<evidence type="ECO:0000256" key="3">
    <source>
        <dbReference type="ARBA" id="ARBA00022475"/>
    </source>
</evidence>
<dbReference type="Proteomes" id="UP000230282">
    <property type="component" value="Unassembled WGS sequence"/>
</dbReference>
<evidence type="ECO:0000256" key="1">
    <source>
        <dbReference type="ARBA" id="ARBA00004429"/>
    </source>
</evidence>
<dbReference type="OrthoDB" id="7065110at2"/>
<dbReference type="SUPFAM" id="SSF103473">
    <property type="entry name" value="MFS general substrate transporter"/>
    <property type="match status" value="1"/>
</dbReference>
<feature type="transmembrane region" description="Helical" evidence="9">
    <location>
        <begin position="230"/>
        <end position="248"/>
    </location>
</feature>
<evidence type="ECO:0000256" key="7">
    <source>
        <dbReference type="ARBA" id="ARBA00022989"/>
    </source>
</evidence>
<feature type="transmembrane region" description="Helical" evidence="9">
    <location>
        <begin position="268"/>
        <end position="291"/>
    </location>
</feature>
<feature type="transmembrane region" description="Helical" evidence="9">
    <location>
        <begin position="84"/>
        <end position="104"/>
    </location>
</feature>
<dbReference type="NCBIfam" id="NF007077">
    <property type="entry name" value="PRK09528.1"/>
    <property type="match status" value="1"/>
</dbReference>
<keyword evidence="7 9" id="KW-1133">Transmembrane helix</keyword>
<dbReference type="AlphaFoldDB" id="A0A2M8RW07"/>
<protein>
    <submittedName>
        <fullName evidence="10">MFS transporter</fullName>
    </submittedName>
</protein>
<keyword evidence="4" id="KW-0997">Cell inner membrane</keyword>
<evidence type="ECO:0000313" key="11">
    <source>
        <dbReference type="Proteomes" id="UP000230282"/>
    </source>
</evidence>
<accession>A0A2M8RW07</accession>
<dbReference type="GO" id="GO:0015528">
    <property type="term" value="F:lactose:proton symporter activity"/>
    <property type="evidence" value="ECO:0007669"/>
    <property type="project" value="TreeGrafter"/>
</dbReference>
<keyword evidence="11" id="KW-1185">Reference proteome</keyword>
<evidence type="ECO:0000256" key="2">
    <source>
        <dbReference type="ARBA" id="ARBA00022448"/>
    </source>
</evidence>
<keyword evidence="8 9" id="KW-0472">Membrane</keyword>
<keyword evidence="6 9" id="KW-0812">Transmembrane</keyword>
<dbReference type="NCBIfam" id="TIGR00882">
    <property type="entry name" value="2A0105"/>
    <property type="match status" value="1"/>
</dbReference>
<dbReference type="PANTHER" id="PTHR23522:SF10">
    <property type="entry name" value="3-PHENYLPROPIONIC ACID TRANSPORTER-RELATED"/>
    <property type="match status" value="1"/>
</dbReference>
<gene>
    <name evidence="10" type="primary">lacY</name>
    <name evidence="10" type="ORF">CVP04_06880</name>
</gene>
<dbReference type="PRINTS" id="PR00174">
    <property type="entry name" value="LACYSMPORT"/>
</dbReference>
<evidence type="ECO:0000256" key="5">
    <source>
        <dbReference type="ARBA" id="ARBA00022597"/>
    </source>
</evidence>
<proteinExistence type="predicted"/>
<dbReference type="EMBL" id="PHGZ01000013">
    <property type="protein sequence ID" value="PJG83071.1"/>
    <property type="molecule type" value="Genomic_DNA"/>
</dbReference>
<reference evidence="10 11" key="1">
    <citation type="submission" date="2017-11" db="EMBL/GenBank/DDBJ databases">
        <title>Reclassification of Bisgaard taxon 5 as Caviibacterium pharyngocola gen. nov., sp. nov.</title>
        <authorList>
            <person name="Christensen H."/>
        </authorList>
    </citation>
    <scope>NUCLEOTIDE SEQUENCE [LARGE SCALE GENOMIC DNA]</scope>
    <source>
        <strain evidence="10 11">7_3</strain>
    </source>
</reference>
<keyword evidence="5" id="KW-0762">Sugar transport</keyword>
<evidence type="ECO:0000256" key="4">
    <source>
        <dbReference type="ARBA" id="ARBA00022519"/>
    </source>
</evidence>
<feature type="transmembrane region" description="Helical" evidence="9">
    <location>
        <begin position="298"/>
        <end position="318"/>
    </location>
</feature>
<keyword evidence="3" id="KW-1003">Cell membrane</keyword>
<dbReference type="GO" id="GO:0005886">
    <property type="term" value="C:plasma membrane"/>
    <property type="evidence" value="ECO:0007669"/>
    <property type="project" value="UniProtKB-SubCell"/>
</dbReference>
<dbReference type="PANTHER" id="PTHR23522">
    <property type="entry name" value="BLL5896 PROTEIN"/>
    <property type="match status" value="1"/>
</dbReference>